<dbReference type="InterPro" id="IPR001962">
    <property type="entry name" value="Asn_synthase"/>
</dbReference>
<sequence length="614" mass="67661">MYRYFAAVWDPLDETAASEARALERLFKISPARDWRHAWRADGVSVFDSGALPARTGTLLLPDNGGAVLGRLHRNDYSPVDGALCAHEARKLIASRGQALADGYWGRYAAFLRDNDGRAFHIVRDPTGAMPCFAAYCRQLRLFFSDMQDAADLDFLPFSVNWRYLAANFLTPQLQKTETGLNEVSEVLPGECWTFHPGGFSRRFIWDPFAVAEDVVATDVNTAADILKNTVVKTISALTRGHDSAAVALGGLDSSIALACLAKARPRPNLIALNYYTPSSLRGEERFYSRQTAQACDASHLEIELKPQSDLGRLSSSIRLASPPGMFDCIGLAANPSRIAADHGADVLFTGIGGDNVFCQPAFNFSALDYARRNGAGAGLFKAVLHASRYGRVSFAESLADTARELIRPAPCGAYVLERLYGSSAPAFVNRDFLADCDAKSMLHPLLAARDGDLKAKYLQILSCAFFAVDYYDHWDTGYSAERVHAFLQQPIIEACLRVPAWIMTHGGVDRALARMAFRDMLPGDVVRRFGKSTPAAYYEELCRNNLDFIRSALIDGALSEARIVDRKSLECALKPDAPFVARHAYDLLNLTGVEYWARGWSERRAHRNIMSAA</sequence>
<dbReference type="EC" id="6.3.5.4" evidence="2"/>
<accession>A0A2S7K3V5</accession>
<name>A0A2S7K3V5_9PROT</name>
<evidence type="ECO:0000313" key="5">
    <source>
        <dbReference type="EMBL" id="PQA87177.1"/>
    </source>
</evidence>
<evidence type="ECO:0000256" key="2">
    <source>
        <dbReference type="ARBA" id="ARBA00012737"/>
    </source>
</evidence>
<dbReference type="RefSeq" id="WP_104830735.1">
    <property type="nucleotide sequence ID" value="NZ_PJCH01000010.1"/>
</dbReference>
<dbReference type="SUPFAM" id="SSF56235">
    <property type="entry name" value="N-terminal nucleophile aminohydrolases (Ntn hydrolases)"/>
    <property type="match status" value="1"/>
</dbReference>
<dbReference type="InterPro" id="IPR014729">
    <property type="entry name" value="Rossmann-like_a/b/a_fold"/>
</dbReference>
<dbReference type="Proteomes" id="UP000239504">
    <property type="component" value="Unassembled WGS sequence"/>
</dbReference>
<dbReference type="InterPro" id="IPR029055">
    <property type="entry name" value="Ntn_hydrolases_N"/>
</dbReference>
<dbReference type="InterPro" id="IPR051786">
    <property type="entry name" value="ASN_synthetase/amidase"/>
</dbReference>
<reference evidence="5 6" key="1">
    <citation type="submission" date="2017-12" db="EMBL/GenBank/DDBJ databases">
        <authorList>
            <person name="Hurst M.R.H."/>
        </authorList>
    </citation>
    <scope>NUCLEOTIDE SEQUENCE [LARGE SCALE GENOMIC DNA]</scope>
    <source>
        <strain evidence="5 6">SY-3-19</strain>
    </source>
</reference>
<comment type="caution">
    <text evidence="5">The sequence shown here is derived from an EMBL/GenBank/DDBJ whole genome shotgun (WGS) entry which is preliminary data.</text>
</comment>
<dbReference type="AlphaFoldDB" id="A0A2S7K3V5"/>
<comment type="catalytic activity">
    <reaction evidence="3">
        <text>L-aspartate + L-glutamine + ATP + H2O = L-asparagine + L-glutamate + AMP + diphosphate + H(+)</text>
        <dbReference type="Rhea" id="RHEA:12228"/>
        <dbReference type="ChEBI" id="CHEBI:15377"/>
        <dbReference type="ChEBI" id="CHEBI:15378"/>
        <dbReference type="ChEBI" id="CHEBI:29985"/>
        <dbReference type="ChEBI" id="CHEBI:29991"/>
        <dbReference type="ChEBI" id="CHEBI:30616"/>
        <dbReference type="ChEBI" id="CHEBI:33019"/>
        <dbReference type="ChEBI" id="CHEBI:58048"/>
        <dbReference type="ChEBI" id="CHEBI:58359"/>
        <dbReference type="ChEBI" id="CHEBI:456215"/>
        <dbReference type="EC" id="6.3.5.4"/>
    </reaction>
</comment>
<comment type="pathway">
    <text evidence="1">Amino-acid biosynthesis; L-asparagine biosynthesis; L-asparagine from L-aspartate (L-Gln route): step 1/1.</text>
</comment>
<organism evidence="5 6">
    <name type="scientific">Hyphococcus luteus</name>
    <dbReference type="NCBI Taxonomy" id="2058213"/>
    <lineage>
        <taxon>Bacteria</taxon>
        <taxon>Pseudomonadati</taxon>
        <taxon>Pseudomonadota</taxon>
        <taxon>Alphaproteobacteria</taxon>
        <taxon>Parvularculales</taxon>
        <taxon>Parvularculaceae</taxon>
        <taxon>Hyphococcus</taxon>
    </lineage>
</organism>
<feature type="domain" description="Asparagine synthetase" evidence="4">
    <location>
        <begin position="250"/>
        <end position="598"/>
    </location>
</feature>
<evidence type="ECO:0000256" key="1">
    <source>
        <dbReference type="ARBA" id="ARBA00005187"/>
    </source>
</evidence>
<dbReference type="SUPFAM" id="SSF52402">
    <property type="entry name" value="Adenine nucleotide alpha hydrolases-like"/>
    <property type="match status" value="1"/>
</dbReference>
<dbReference type="PANTHER" id="PTHR43284">
    <property type="entry name" value="ASPARAGINE SYNTHETASE (GLUTAMINE-HYDROLYZING)"/>
    <property type="match status" value="1"/>
</dbReference>
<evidence type="ECO:0000313" key="6">
    <source>
        <dbReference type="Proteomes" id="UP000239504"/>
    </source>
</evidence>
<dbReference type="OrthoDB" id="7053173at2"/>
<protein>
    <recommendedName>
        <fullName evidence="2">asparagine synthase (glutamine-hydrolyzing)</fullName>
        <ecNumber evidence="2">6.3.5.4</ecNumber>
    </recommendedName>
</protein>
<dbReference type="GO" id="GO:0006529">
    <property type="term" value="P:asparagine biosynthetic process"/>
    <property type="evidence" value="ECO:0007669"/>
    <property type="project" value="InterPro"/>
</dbReference>
<proteinExistence type="predicted"/>
<keyword evidence="6" id="KW-1185">Reference proteome</keyword>
<dbReference type="EMBL" id="PJCH01000010">
    <property type="protein sequence ID" value="PQA87177.1"/>
    <property type="molecule type" value="Genomic_DNA"/>
</dbReference>
<gene>
    <name evidence="5" type="ORF">CW354_14150</name>
</gene>
<evidence type="ECO:0000259" key="4">
    <source>
        <dbReference type="Pfam" id="PF00733"/>
    </source>
</evidence>
<dbReference type="Pfam" id="PF00733">
    <property type="entry name" value="Asn_synthase"/>
    <property type="match status" value="1"/>
</dbReference>
<dbReference type="GO" id="GO:0004066">
    <property type="term" value="F:asparagine synthase (glutamine-hydrolyzing) activity"/>
    <property type="evidence" value="ECO:0007669"/>
    <property type="project" value="UniProtKB-EC"/>
</dbReference>
<dbReference type="Gene3D" id="3.40.50.620">
    <property type="entry name" value="HUPs"/>
    <property type="match status" value="1"/>
</dbReference>
<dbReference type="PANTHER" id="PTHR43284:SF1">
    <property type="entry name" value="ASPARAGINE SYNTHETASE"/>
    <property type="match status" value="1"/>
</dbReference>
<evidence type="ECO:0000256" key="3">
    <source>
        <dbReference type="ARBA" id="ARBA00048741"/>
    </source>
</evidence>